<dbReference type="EMBL" id="RWIU01000003">
    <property type="protein sequence ID" value="RSK43644.1"/>
    <property type="molecule type" value="Genomic_DNA"/>
</dbReference>
<name>A0A428KB79_9BACT</name>
<evidence type="ECO:0000313" key="3">
    <source>
        <dbReference type="Proteomes" id="UP000270291"/>
    </source>
</evidence>
<feature type="transmembrane region" description="Helical" evidence="1">
    <location>
        <begin position="147"/>
        <end position="169"/>
    </location>
</feature>
<reference evidence="2 3" key="1">
    <citation type="submission" date="2018-12" db="EMBL/GenBank/DDBJ databases">
        <authorList>
            <person name="Feng G."/>
            <person name="Zhu H."/>
        </authorList>
    </citation>
    <scope>NUCLEOTIDE SEQUENCE [LARGE SCALE GENOMIC DNA]</scope>
    <source>
        <strain evidence="2 3">LMG 26000</strain>
    </source>
</reference>
<organism evidence="2 3">
    <name type="scientific">Hymenobacter perfusus</name>
    <dbReference type="NCBI Taxonomy" id="1236770"/>
    <lineage>
        <taxon>Bacteria</taxon>
        <taxon>Pseudomonadati</taxon>
        <taxon>Bacteroidota</taxon>
        <taxon>Cytophagia</taxon>
        <taxon>Cytophagales</taxon>
        <taxon>Hymenobacteraceae</taxon>
        <taxon>Hymenobacter</taxon>
    </lineage>
</organism>
<feature type="transmembrane region" description="Helical" evidence="1">
    <location>
        <begin position="80"/>
        <end position="100"/>
    </location>
</feature>
<proteinExistence type="predicted"/>
<dbReference type="Proteomes" id="UP000270291">
    <property type="component" value="Unassembled WGS sequence"/>
</dbReference>
<evidence type="ECO:0000256" key="1">
    <source>
        <dbReference type="SAM" id="Phobius"/>
    </source>
</evidence>
<comment type="caution">
    <text evidence="2">The sequence shown here is derived from an EMBL/GenBank/DDBJ whole genome shotgun (WGS) entry which is preliminary data.</text>
</comment>
<keyword evidence="1" id="KW-0812">Transmembrane</keyword>
<feature type="transmembrane region" description="Helical" evidence="1">
    <location>
        <begin position="41"/>
        <end position="59"/>
    </location>
</feature>
<protein>
    <recommendedName>
        <fullName evidence="4">DUF4199 domain-containing protein</fullName>
    </recommendedName>
</protein>
<evidence type="ECO:0000313" key="2">
    <source>
        <dbReference type="EMBL" id="RSK43644.1"/>
    </source>
</evidence>
<sequence>MKQMYSNKLGTMLGYGSLLALLSLLLFMGRTISRDFYASPFLYMTLLGIGAGLMVVLLYRSLRLGANEQECRKASFFLRNGIGAAVLGVLLSTACVFVYGRQIDDYYVRRLDWEARKIDSVANMTQRVKAEALQMQRGFDEAGLEEWMVACATLLGALVALGGCLPFVLEYKPEKVARASRVTSLPGSVV</sequence>
<keyword evidence="1" id="KW-1133">Transmembrane helix</keyword>
<dbReference type="RefSeq" id="WP_125437994.1">
    <property type="nucleotide sequence ID" value="NZ_RWIU01000003.1"/>
</dbReference>
<gene>
    <name evidence="2" type="ORF">EI293_12235</name>
</gene>
<accession>A0A428KB79</accession>
<keyword evidence="1" id="KW-0472">Membrane</keyword>
<evidence type="ECO:0008006" key="4">
    <source>
        <dbReference type="Google" id="ProtNLM"/>
    </source>
</evidence>
<dbReference type="AlphaFoldDB" id="A0A428KB79"/>
<keyword evidence="3" id="KW-1185">Reference proteome</keyword>
<feature type="transmembrane region" description="Helical" evidence="1">
    <location>
        <begin position="12"/>
        <end position="29"/>
    </location>
</feature>